<gene>
    <name evidence="2" type="ORF">ACFP3M_30630</name>
</gene>
<sequence>MTAEAFRSAPRPGPRTVDVWFDPACPYTWLTARWLREAARVRPLELRWHLMSLALLNEGRDDDPEGDPEGYLRVPVRIGTAVRHHHGQEALDRFHAALWADPCAPGEHGRHTRKWINDPALALAHADLPAELAAAGTSTAYDEELRASHAAAVRLLGPRPGTPVVAVGEPATPHRPLAAFFGPVISRVPRGEEAGRLWDGALLVAGTPGFHELKGRPADPDPDVTAGSSARGPAATEQHTAHGHSEKITAATVETVEVAPR</sequence>
<reference evidence="3" key="1">
    <citation type="journal article" date="2019" name="Int. J. Syst. Evol. Microbiol.">
        <title>The Global Catalogue of Microorganisms (GCM) 10K type strain sequencing project: providing services to taxonomists for standard genome sequencing and annotation.</title>
        <authorList>
            <consortium name="The Broad Institute Genomics Platform"/>
            <consortium name="The Broad Institute Genome Sequencing Center for Infectious Disease"/>
            <person name="Wu L."/>
            <person name="Ma J."/>
        </authorList>
    </citation>
    <scope>NUCLEOTIDE SEQUENCE [LARGE SCALE GENOMIC DNA]</scope>
    <source>
        <strain evidence="3">CGMCC 1.15809</strain>
    </source>
</reference>
<keyword evidence="3" id="KW-1185">Reference proteome</keyword>
<dbReference type="EMBL" id="JBHSPW010000019">
    <property type="protein sequence ID" value="MFC5897168.1"/>
    <property type="molecule type" value="Genomic_DNA"/>
</dbReference>
<feature type="region of interest" description="Disordered" evidence="1">
    <location>
        <begin position="212"/>
        <end position="261"/>
    </location>
</feature>
<evidence type="ECO:0000313" key="2">
    <source>
        <dbReference type="EMBL" id="MFC5897168.1"/>
    </source>
</evidence>
<dbReference type="CDD" id="cd02972">
    <property type="entry name" value="DsbA_family"/>
    <property type="match status" value="1"/>
</dbReference>
<comment type="caution">
    <text evidence="2">The sequence shown here is derived from an EMBL/GenBank/DDBJ whole genome shotgun (WGS) entry which is preliminary data.</text>
</comment>
<organism evidence="2 3">
    <name type="scientific">Streptomyces ramulosus</name>
    <dbReference type="NCBI Taxonomy" id="47762"/>
    <lineage>
        <taxon>Bacteria</taxon>
        <taxon>Bacillati</taxon>
        <taxon>Actinomycetota</taxon>
        <taxon>Actinomycetes</taxon>
        <taxon>Kitasatosporales</taxon>
        <taxon>Streptomycetaceae</taxon>
        <taxon>Streptomyces</taxon>
    </lineage>
</organism>
<dbReference type="SUPFAM" id="SSF52833">
    <property type="entry name" value="Thioredoxin-like"/>
    <property type="match status" value="1"/>
</dbReference>
<protein>
    <submittedName>
        <fullName evidence="2">Disulfide bond formation protein DsbA</fullName>
    </submittedName>
</protein>
<dbReference type="InterPro" id="IPR036249">
    <property type="entry name" value="Thioredoxin-like_sf"/>
</dbReference>
<dbReference type="RefSeq" id="WP_345077031.1">
    <property type="nucleotide sequence ID" value="NZ_BAAAWG010000001.1"/>
</dbReference>
<proteinExistence type="predicted"/>
<dbReference type="Proteomes" id="UP001596241">
    <property type="component" value="Unassembled WGS sequence"/>
</dbReference>
<accession>A0ABW1FRZ7</accession>
<evidence type="ECO:0000313" key="3">
    <source>
        <dbReference type="Proteomes" id="UP001596241"/>
    </source>
</evidence>
<dbReference type="InterPro" id="IPR053977">
    <property type="entry name" value="Rv2466c-like"/>
</dbReference>
<name>A0ABW1FRZ7_9ACTN</name>
<dbReference type="Pfam" id="PF22234">
    <property type="entry name" value="Rv2466c-like"/>
    <property type="match status" value="1"/>
</dbReference>
<evidence type="ECO:0000256" key="1">
    <source>
        <dbReference type="SAM" id="MobiDB-lite"/>
    </source>
</evidence>
<dbReference type="Gene3D" id="3.40.30.10">
    <property type="entry name" value="Glutaredoxin"/>
    <property type="match status" value="1"/>
</dbReference>